<dbReference type="RefSeq" id="WP_261496330.1">
    <property type="nucleotide sequence ID" value="NZ_JAOCQF010000002.1"/>
</dbReference>
<feature type="transmembrane region" description="Helical" evidence="8">
    <location>
        <begin position="115"/>
        <end position="134"/>
    </location>
</feature>
<name>A0ABT2NP15_9RHOB</name>
<feature type="transmembrane region" description="Helical" evidence="8">
    <location>
        <begin position="193"/>
        <end position="217"/>
    </location>
</feature>
<evidence type="ECO:0000256" key="5">
    <source>
        <dbReference type="ARBA" id="ARBA00022989"/>
    </source>
</evidence>
<comment type="caution">
    <text evidence="9">The sequence shown here is derived from an EMBL/GenBank/DDBJ whole genome shotgun (WGS) entry which is preliminary data.</text>
</comment>
<sequence length="434" mass="46822">MKERQTSPKDAGERRERALCVLLLALWFAAALAGHWHSPSSDLAPLYLAGHFLAEGRPDLVYAAPPLFFGGTPPAWTETLDAMGNPWPHAFPYIYPPIWAKLLSFLAPHVGPVTFTKAVMVLHVALMAVAVAVAARLARPAGVRPLLWVVLSLALLQTSVFSETALHFNQPQVTVMFLTLLAFERLQAGSDRAAGVLLGVAAALKILPGVFVLLFLFERRWRAAAAFALTVATLVVLSYLLAGQALHGDFLAAADRIETTLPVVPSNASAQVSLMLVLDTLGLANLPMTPAGAFLTPAEFPALPAVAWGARVALVLLIALFAMRLHPLAPRARRALGLLALSILIALFSPVGWLHYYVISLLLLPQLALQAPPRIAALAFIVFGALTSSTLYIRSVLAFGWDWTIINIAVSVLWFAVLFVIWRAAGRMAEERPA</sequence>
<proteinExistence type="inferred from homology"/>
<evidence type="ECO:0000256" key="4">
    <source>
        <dbReference type="ARBA" id="ARBA00022692"/>
    </source>
</evidence>
<protein>
    <submittedName>
        <fullName evidence="9">DUF2029 domain-containing protein</fullName>
    </submittedName>
</protein>
<feature type="transmembrane region" description="Helical" evidence="8">
    <location>
        <begin position="146"/>
        <end position="168"/>
    </location>
</feature>
<feature type="transmembrane region" description="Helical" evidence="8">
    <location>
        <begin position="305"/>
        <end position="323"/>
    </location>
</feature>
<evidence type="ECO:0000313" key="10">
    <source>
        <dbReference type="Proteomes" id="UP001205601"/>
    </source>
</evidence>
<keyword evidence="4 8" id="KW-0812">Transmembrane</keyword>
<feature type="transmembrane region" description="Helical" evidence="8">
    <location>
        <begin position="405"/>
        <end position="425"/>
    </location>
</feature>
<dbReference type="Pfam" id="PF09594">
    <property type="entry name" value="GT87"/>
    <property type="match status" value="1"/>
</dbReference>
<gene>
    <name evidence="9" type="ORF">N5I32_13135</name>
</gene>
<evidence type="ECO:0000256" key="6">
    <source>
        <dbReference type="ARBA" id="ARBA00023136"/>
    </source>
</evidence>
<organism evidence="9 10">
    <name type="scientific">Albidovulum sediminis</name>
    <dbReference type="NCBI Taxonomy" id="3066345"/>
    <lineage>
        <taxon>Bacteria</taxon>
        <taxon>Pseudomonadati</taxon>
        <taxon>Pseudomonadota</taxon>
        <taxon>Alphaproteobacteria</taxon>
        <taxon>Rhodobacterales</taxon>
        <taxon>Paracoccaceae</taxon>
        <taxon>Albidovulum</taxon>
    </lineage>
</organism>
<evidence type="ECO:0000313" key="9">
    <source>
        <dbReference type="EMBL" id="MCT8330466.1"/>
    </source>
</evidence>
<dbReference type="Proteomes" id="UP001205601">
    <property type="component" value="Unassembled WGS sequence"/>
</dbReference>
<evidence type="ECO:0000256" key="7">
    <source>
        <dbReference type="ARBA" id="ARBA00024033"/>
    </source>
</evidence>
<keyword evidence="6 8" id="KW-0472">Membrane</keyword>
<keyword evidence="5 8" id="KW-1133">Transmembrane helix</keyword>
<feature type="transmembrane region" description="Helical" evidence="8">
    <location>
        <begin position="375"/>
        <end position="393"/>
    </location>
</feature>
<evidence type="ECO:0000256" key="1">
    <source>
        <dbReference type="ARBA" id="ARBA00004651"/>
    </source>
</evidence>
<comment type="similarity">
    <text evidence="7">Belongs to the glycosyltransferase 87 family.</text>
</comment>
<evidence type="ECO:0000256" key="8">
    <source>
        <dbReference type="SAM" id="Phobius"/>
    </source>
</evidence>
<accession>A0ABT2NP15</accession>
<evidence type="ECO:0000256" key="3">
    <source>
        <dbReference type="ARBA" id="ARBA00022679"/>
    </source>
</evidence>
<comment type="subcellular location">
    <subcellularLocation>
        <location evidence="1">Cell membrane</location>
        <topology evidence="1">Multi-pass membrane protein</topology>
    </subcellularLocation>
</comment>
<dbReference type="EMBL" id="JAOCQF010000002">
    <property type="protein sequence ID" value="MCT8330466.1"/>
    <property type="molecule type" value="Genomic_DNA"/>
</dbReference>
<feature type="transmembrane region" description="Helical" evidence="8">
    <location>
        <begin position="224"/>
        <end position="242"/>
    </location>
</feature>
<feature type="transmembrane region" description="Helical" evidence="8">
    <location>
        <begin position="335"/>
        <end position="355"/>
    </location>
</feature>
<keyword evidence="2" id="KW-1003">Cell membrane</keyword>
<keyword evidence="3" id="KW-0808">Transferase</keyword>
<keyword evidence="10" id="KW-1185">Reference proteome</keyword>
<evidence type="ECO:0000256" key="2">
    <source>
        <dbReference type="ARBA" id="ARBA00022475"/>
    </source>
</evidence>
<reference evidence="10" key="1">
    <citation type="submission" date="2023-07" db="EMBL/GenBank/DDBJ databases">
        <title>Defluviimonas sediminis sp. nov., isolated from mangrove sediment.</title>
        <authorList>
            <person name="Liu L."/>
            <person name="Li J."/>
            <person name="Huang Y."/>
            <person name="Pan J."/>
            <person name="Li M."/>
        </authorList>
    </citation>
    <scope>NUCLEOTIDE SEQUENCE [LARGE SCALE GENOMIC DNA]</scope>
    <source>
        <strain evidence="10">FT324</strain>
    </source>
</reference>
<dbReference type="InterPro" id="IPR018584">
    <property type="entry name" value="GT87"/>
</dbReference>